<name>A0A833LWQ4_9LEPT</name>
<dbReference type="AlphaFoldDB" id="A0A833LWQ4"/>
<comment type="caution">
    <text evidence="1">The sequence shown here is derived from an EMBL/GenBank/DDBJ whole genome shotgun (WGS) entry which is preliminary data.</text>
</comment>
<evidence type="ECO:0000313" key="2">
    <source>
        <dbReference type="Proteomes" id="UP000460298"/>
    </source>
</evidence>
<reference evidence="1 2" key="1">
    <citation type="submission" date="2019-10" db="EMBL/GenBank/DDBJ databases">
        <title>Extracellular Electron Transfer in a Candidatus Methanoperedens spp. Enrichment Culture.</title>
        <authorList>
            <person name="Berger S."/>
            <person name="Rangel Shaw D."/>
            <person name="Berben T."/>
            <person name="In 'T Zandt M."/>
            <person name="Frank J."/>
            <person name="Reimann J."/>
            <person name="Jetten M.S.M."/>
            <person name="Welte C.U."/>
        </authorList>
    </citation>
    <scope>NUCLEOTIDE SEQUENCE [LARGE SCALE GENOMIC DNA]</scope>
    <source>
        <strain evidence="1">SB12</strain>
    </source>
</reference>
<accession>A0A833LWQ4</accession>
<protein>
    <submittedName>
        <fullName evidence="1">Uncharacterized protein</fullName>
    </submittedName>
</protein>
<dbReference type="Proteomes" id="UP000460298">
    <property type="component" value="Unassembled WGS sequence"/>
</dbReference>
<sequence length="83" mass="9056">MWTPALSADGCYICGSGSTDACRDYCRYSGSDTFDNRKKCEKAGCKVSGTASCPTAVNYKVCNALQERSISEMLLAHFQVRVQ</sequence>
<organism evidence="1 2">
    <name type="scientific">Leptonema illini</name>
    <dbReference type="NCBI Taxonomy" id="183"/>
    <lineage>
        <taxon>Bacteria</taxon>
        <taxon>Pseudomonadati</taxon>
        <taxon>Spirochaetota</taxon>
        <taxon>Spirochaetia</taxon>
        <taxon>Leptospirales</taxon>
        <taxon>Leptospiraceae</taxon>
        <taxon>Leptonema</taxon>
    </lineage>
</organism>
<evidence type="ECO:0000313" key="1">
    <source>
        <dbReference type="EMBL" id="KAB2931836.1"/>
    </source>
</evidence>
<dbReference type="OrthoDB" id="344824at2"/>
<dbReference type="RefSeq" id="WP_078123403.1">
    <property type="nucleotide sequence ID" value="NZ_JQDG01000031.1"/>
</dbReference>
<dbReference type="EMBL" id="WBUI01000012">
    <property type="protein sequence ID" value="KAB2931836.1"/>
    <property type="molecule type" value="Genomic_DNA"/>
</dbReference>
<gene>
    <name evidence="1" type="ORF">F9K24_12485</name>
</gene>
<proteinExistence type="predicted"/>